<dbReference type="InterPro" id="IPR032710">
    <property type="entry name" value="NTF2-like_dom_sf"/>
</dbReference>
<dbReference type="AlphaFoldDB" id="A0A502GQR0"/>
<protein>
    <submittedName>
        <fullName evidence="2">Nuclear transport factor 2 family protein</fullName>
    </submittedName>
</protein>
<gene>
    <name evidence="2" type="ORF">EAH77_07090</name>
</gene>
<dbReference type="SUPFAM" id="SSF54427">
    <property type="entry name" value="NTF2-like"/>
    <property type="match status" value="1"/>
</dbReference>
<feature type="domain" description="SnoaL-like" evidence="1">
    <location>
        <begin position="14"/>
        <end position="121"/>
    </location>
</feature>
<organism evidence="2 3">
    <name type="scientific">Ewingella americana</name>
    <dbReference type="NCBI Taxonomy" id="41202"/>
    <lineage>
        <taxon>Bacteria</taxon>
        <taxon>Pseudomonadati</taxon>
        <taxon>Pseudomonadota</taxon>
        <taxon>Gammaproteobacteria</taxon>
        <taxon>Enterobacterales</taxon>
        <taxon>Yersiniaceae</taxon>
        <taxon>Ewingella</taxon>
    </lineage>
</organism>
<dbReference type="OrthoDB" id="6657864at2"/>
<dbReference type="Gene3D" id="3.10.450.50">
    <property type="match status" value="1"/>
</dbReference>
<keyword evidence="3" id="KW-1185">Reference proteome</keyword>
<proteinExistence type="predicted"/>
<dbReference type="RefSeq" id="WP_140471102.1">
    <property type="nucleotide sequence ID" value="NZ_RCZD01000003.1"/>
</dbReference>
<sequence>MTQDTLKKSRIEVIRQFYAKLDQADATLLDLFTEDTEVFFPKFGTAKGKSSLGELGKRFALEIDMIQHIQDKFRFISDGETLVLEGQMRGVMQTGERWPAPQTGSHHFCSVFEFEDLLIKRLSTYLDPDFNLEDKKRVKNYQQPPKAEEGGGG</sequence>
<dbReference type="InterPro" id="IPR037401">
    <property type="entry name" value="SnoaL-like"/>
</dbReference>
<dbReference type="EMBL" id="RCZD01000003">
    <property type="protein sequence ID" value="TPG63326.1"/>
    <property type="molecule type" value="Genomic_DNA"/>
</dbReference>
<evidence type="ECO:0000259" key="1">
    <source>
        <dbReference type="Pfam" id="PF12680"/>
    </source>
</evidence>
<reference evidence="2 3" key="1">
    <citation type="journal article" date="2019" name="Environ. Microbiol.">
        <title>Species interactions and distinct microbial communities in high Arctic permafrost affected cryosols are associated with the CH4 and CO2 gas fluxes.</title>
        <authorList>
            <person name="Altshuler I."/>
            <person name="Hamel J."/>
            <person name="Turney S."/>
            <person name="Magnuson E."/>
            <person name="Levesque R."/>
            <person name="Greer C."/>
            <person name="Whyte L.G."/>
        </authorList>
    </citation>
    <scope>NUCLEOTIDE SEQUENCE [LARGE SCALE GENOMIC DNA]</scope>
    <source>
        <strain evidence="2 3">E4</strain>
    </source>
</reference>
<name>A0A502GQR0_9GAMM</name>
<dbReference type="Proteomes" id="UP000317663">
    <property type="component" value="Unassembled WGS sequence"/>
</dbReference>
<evidence type="ECO:0000313" key="3">
    <source>
        <dbReference type="Proteomes" id="UP000317663"/>
    </source>
</evidence>
<accession>A0A502GQR0</accession>
<dbReference type="Pfam" id="PF12680">
    <property type="entry name" value="SnoaL_2"/>
    <property type="match status" value="1"/>
</dbReference>
<comment type="caution">
    <text evidence="2">The sequence shown here is derived from an EMBL/GenBank/DDBJ whole genome shotgun (WGS) entry which is preliminary data.</text>
</comment>
<evidence type="ECO:0000313" key="2">
    <source>
        <dbReference type="EMBL" id="TPG63326.1"/>
    </source>
</evidence>